<dbReference type="Pfam" id="PF14249">
    <property type="entry name" value="Tocopherol_cycl"/>
    <property type="match status" value="1"/>
</dbReference>
<protein>
    <submittedName>
        <fullName evidence="1">Uncharacterized protein</fullName>
    </submittedName>
</protein>
<proteinExistence type="predicted"/>
<reference evidence="1" key="1">
    <citation type="submission" date="2021-10" db="EMBL/GenBank/DDBJ databases">
        <title>Tropical sea cucumber genome reveals ecological adaptation and Cuvierian tubules defense mechanism.</title>
        <authorList>
            <person name="Chen T."/>
        </authorList>
    </citation>
    <scope>NUCLEOTIDE SEQUENCE</scope>
    <source>
        <strain evidence="1">Nanhai2018</strain>
        <tissue evidence="1">Muscle</tissue>
    </source>
</reference>
<keyword evidence="2" id="KW-1185">Reference proteome</keyword>
<comment type="caution">
    <text evidence="1">The sequence shown here is derived from an EMBL/GenBank/DDBJ whole genome shotgun (WGS) entry which is preliminary data.</text>
</comment>
<dbReference type="Proteomes" id="UP001152320">
    <property type="component" value="Chromosome 4"/>
</dbReference>
<dbReference type="PANTHER" id="PTHR35309">
    <property type="match status" value="1"/>
</dbReference>
<name>A0A9Q1CFD3_HOLLE</name>
<evidence type="ECO:0000313" key="1">
    <source>
        <dbReference type="EMBL" id="KAJ8043703.1"/>
    </source>
</evidence>
<gene>
    <name evidence="1" type="ORF">HOLleu_10910</name>
</gene>
<dbReference type="OrthoDB" id="5421239at2759"/>
<dbReference type="PANTHER" id="PTHR35309:SF4">
    <property type="entry name" value="TOCOPHEROL CYCLASE"/>
    <property type="match status" value="1"/>
</dbReference>
<accession>A0A9Q1CFD3</accession>
<dbReference type="InterPro" id="IPR025893">
    <property type="entry name" value="Tocopherol_cyclase"/>
</dbReference>
<sequence length="237" mass="27170">MFDLRERLESPYRGQRVDLGPEGWLHVLPIPLHWFVYSLASPGFYRWINLTSNEILEGEGFLHQEKNWGKSFPPEWVWTEGYDPFQNITYAGTFGTLNFGPFLVPAMLFGYRNYKRGLSIDFRPDNSFVTKDLNPCKGLASVTIYSVRYTVYVNISAPQSTFETCLCGPNDYGFYPLVTESFVSTTRIQVKEHLTWWDSVYRSGAIIEDAVIQRVALEFGGAFMCDRNPCSKKTTCG</sequence>
<dbReference type="AlphaFoldDB" id="A0A9Q1CFD3"/>
<evidence type="ECO:0000313" key="2">
    <source>
        <dbReference type="Proteomes" id="UP001152320"/>
    </source>
</evidence>
<dbReference type="GO" id="GO:0009976">
    <property type="term" value="F:tocopherol cyclase activity"/>
    <property type="evidence" value="ECO:0007669"/>
    <property type="project" value="InterPro"/>
</dbReference>
<organism evidence="1 2">
    <name type="scientific">Holothuria leucospilota</name>
    <name type="common">Black long sea cucumber</name>
    <name type="synonym">Mertensiothuria leucospilota</name>
    <dbReference type="NCBI Taxonomy" id="206669"/>
    <lineage>
        <taxon>Eukaryota</taxon>
        <taxon>Metazoa</taxon>
        <taxon>Echinodermata</taxon>
        <taxon>Eleutherozoa</taxon>
        <taxon>Echinozoa</taxon>
        <taxon>Holothuroidea</taxon>
        <taxon>Aspidochirotacea</taxon>
        <taxon>Aspidochirotida</taxon>
        <taxon>Holothuriidae</taxon>
        <taxon>Holothuria</taxon>
    </lineage>
</organism>
<dbReference type="EMBL" id="JAIZAY010000004">
    <property type="protein sequence ID" value="KAJ8043703.1"/>
    <property type="molecule type" value="Genomic_DNA"/>
</dbReference>